<dbReference type="SUPFAM" id="SSF53335">
    <property type="entry name" value="S-adenosyl-L-methionine-dependent methyltransferases"/>
    <property type="match status" value="1"/>
</dbReference>
<dbReference type="EMBL" id="JANBUO010000587">
    <property type="protein sequence ID" value="KAJ2802958.1"/>
    <property type="molecule type" value="Genomic_DNA"/>
</dbReference>
<organism evidence="1 2">
    <name type="scientific">Coemansia guatemalensis</name>
    <dbReference type="NCBI Taxonomy" id="2761395"/>
    <lineage>
        <taxon>Eukaryota</taxon>
        <taxon>Fungi</taxon>
        <taxon>Fungi incertae sedis</taxon>
        <taxon>Zoopagomycota</taxon>
        <taxon>Kickxellomycotina</taxon>
        <taxon>Kickxellomycetes</taxon>
        <taxon>Kickxellales</taxon>
        <taxon>Kickxellaceae</taxon>
        <taxon>Coemansia</taxon>
    </lineage>
</organism>
<gene>
    <name evidence="1" type="primary">METTL21B</name>
    <name evidence="1" type="ORF">H4R20_003079</name>
</gene>
<dbReference type="GO" id="GO:0032259">
    <property type="term" value="P:methylation"/>
    <property type="evidence" value="ECO:0007669"/>
    <property type="project" value="UniProtKB-KW"/>
</dbReference>
<keyword evidence="1" id="KW-0489">Methyltransferase</keyword>
<name>A0A9W8LU21_9FUNG</name>
<proteinExistence type="predicted"/>
<protein>
    <submittedName>
        <fullName evidence="1">Methyltransferase-like protein 21B</fullName>
    </submittedName>
</protein>
<dbReference type="Pfam" id="PF10294">
    <property type="entry name" value="Methyltransf_16"/>
    <property type="match status" value="1"/>
</dbReference>
<keyword evidence="1" id="KW-0808">Transferase</keyword>
<dbReference type="InterPro" id="IPR029063">
    <property type="entry name" value="SAM-dependent_MTases_sf"/>
</dbReference>
<dbReference type="CDD" id="cd02440">
    <property type="entry name" value="AdoMet_MTases"/>
    <property type="match status" value="1"/>
</dbReference>
<dbReference type="PANTHER" id="PTHR14614">
    <property type="entry name" value="HEPATOCELLULAR CARCINOMA-ASSOCIATED ANTIGEN"/>
    <property type="match status" value="1"/>
</dbReference>
<dbReference type="GO" id="GO:0008168">
    <property type="term" value="F:methyltransferase activity"/>
    <property type="evidence" value="ECO:0007669"/>
    <property type="project" value="UniProtKB-KW"/>
</dbReference>
<accession>A0A9W8LU21</accession>
<reference evidence="1" key="1">
    <citation type="submission" date="2022-07" db="EMBL/GenBank/DDBJ databases">
        <title>Phylogenomic reconstructions and comparative analyses of Kickxellomycotina fungi.</title>
        <authorList>
            <person name="Reynolds N.K."/>
            <person name="Stajich J.E."/>
            <person name="Barry K."/>
            <person name="Grigoriev I.V."/>
            <person name="Crous P."/>
            <person name="Smith M.E."/>
        </authorList>
    </citation>
    <scope>NUCLEOTIDE SEQUENCE</scope>
    <source>
        <strain evidence="1">NRRL 1565</strain>
    </source>
</reference>
<dbReference type="PANTHER" id="PTHR14614:SF109">
    <property type="entry name" value="RIBOSOMAL LYSINE N-METHYLTRANSFERASE 5"/>
    <property type="match status" value="1"/>
</dbReference>
<dbReference type="Gene3D" id="3.40.50.150">
    <property type="entry name" value="Vaccinia Virus protein VP39"/>
    <property type="match status" value="1"/>
</dbReference>
<evidence type="ECO:0000313" key="1">
    <source>
        <dbReference type="EMBL" id="KAJ2802958.1"/>
    </source>
</evidence>
<dbReference type="InterPro" id="IPR019410">
    <property type="entry name" value="Methyltransf_16"/>
</dbReference>
<comment type="caution">
    <text evidence="1">The sequence shown here is derived from an EMBL/GenBank/DDBJ whole genome shotgun (WGS) entry which is preliminary data.</text>
</comment>
<evidence type="ECO:0000313" key="2">
    <source>
        <dbReference type="Proteomes" id="UP001140094"/>
    </source>
</evidence>
<keyword evidence="2" id="KW-1185">Reference proteome</keyword>
<dbReference type="OrthoDB" id="407325at2759"/>
<dbReference type="AlphaFoldDB" id="A0A9W8LU21"/>
<dbReference type="Proteomes" id="UP001140094">
    <property type="component" value="Unassembled WGS sequence"/>
</dbReference>
<sequence>MELTKWQFRNPYHDQRQDAERTFVFGPYVLKIKQQHWDKVDLHHNTGYVVWDGAYLLAKFVFERVEVQGKRCLELGAGNGLVSIVAHCRGAKNVVATDMPEYLEFMRCNIAENVTPEQLPSIDVCELLWGTPTDIGPVDIVFGSEILYLSDQHAALISTLKQVMHSQSVAYFIYKERRLNEQQFAQLASNSGFTVREIPKAALDAEFADEPYHLLKVTKQK</sequence>